<keyword evidence="4" id="KW-0472">Membrane</keyword>
<dbReference type="PROSITE" id="PS50885">
    <property type="entry name" value="HAMP"/>
    <property type="match status" value="1"/>
</dbReference>
<name>A0A1G9VW89_9HYPH</name>
<protein>
    <submittedName>
        <fullName evidence="7">Methyl-accepting chemotaxis protein</fullName>
    </submittedName>
</protein>
<sequence length="569" mass="58629">MVSSERSRAKQSPINLRSIIIGSAVVLFLIAIGIGGFSVFRIGLINEANRSIAGEIRAVTILGTMKQVSQELRALDVLAHNAQSDAARSDYLARVAKAQEAFSSAWSAYAPTIAGADEQRLAHALREAWQHFLAVESEATALERAGERELADTVFAVALQSEAATFAQAVDTVLNYRQDRAFAQTAAADSVGSASRTAVTVAVALAAILTIGIIWFILRRVAAPIAGMTRAMELLAEDDLTVAVPSVERNDELGAMAAALQVFKDNMERAKAIESEAAQVRAEAEQQRRTAMQEMARGFEASVGGIVGTVATAAIELRGTADLMSRVAGETADQSTTVAAAAEQARSNVQSIAAAADELGTSIQEVGRQAEVTAEKASGAAAEAAQTAALVKALTGAADQIGDVVGLIAKIAAQTNLLALNATIEAARAGDAGRGFAVVAAEVKVLAGQTKQATDDIARHVGVIQGSTNEAVAAITGITNRVEDMSRAVASIAAAVEEQGAATQEIVQSITRAVDGTSDVSAHIAGVAGTAEKTGATAGGVLNAASALSRDAERLGAEVARFLHEIRAA</sequence>
<gene>
    <name evidence="7" type="ORF">SAMN05216360_103311</name>
</gene>
<dbReference type="PANTHER" id="PTHR32089">
    <property type="entry name" value="METHYL-ACCEPTING CHEMOTAXIS PROTEIN MCPB"/>
    <property type="match status" value="1"/>
</dbReference>
<keyword evidence="4" id="KW-1133">Transmembrane helix</keyword>
<dbReference type="GO" id="GO:0007165">
    <property type="term" value="P:signal transduction"/>
    <property type="evidence" value="ECO:0007669"/>
    <property type="project" value="UniProtKB-KW"/>
</dbReference>
<evidence type="ECO:0000313" key="7">
    <source>
        <dbReference type="EMBL" id="SDM76201.1"/>
    </source>
</evidence>
<keyword evidence="4" id="KW-0812">Transmembrane</keyword>
<dbReference type="Gene3D" id="6.10.340.10">
    <property type="match status" value="1"/>
</dbReference>
<evidence type="ECO:0000313" key="8">
    <source>
        <dbReference type="Proteomes" id="UP000198704"/>
    </source>
</evidence>
<dbReference type="CDD" id="cd06225">
    <property type="entry name" value="HAMP"/>
    <property type="match status" value="1"/>
</dbReference>
<accession>A0A1G9VW89</accession>
<feature type="domain" description="Methyl-accepting transducer" evidence="5">
    <location>
        <begin position="306"/>
        <end position="549"/>
    </location>
</feature>
<evidence type="ECO:0000256" key="1">
    <source>
        <dbReference type="ARBA" id="ARBA00023224"/>
    </source>
</evidence>
<dbReference type="Proteomes" id="UP000198704">
    <property type="component" value="Unassembled WGS sequence"/>
</dbReference>
<dbReference type="InterPro" id="IPR024478">
    <property type="entry name" value="HlyB_4HB_MCP"/>
</dbReference>
<dbReference type="OrthoDB" id="3289104at2"/>
<dbReference type="SMART" id="SM00283">
    <property type="entry name" value="MA"/>
    <property type="match status" value="1"/>
</dbReference>
<dbReference type="PROSITE" id="PS50111">
    <property type="entry name" value="CHEMOTAXIS_TRANSDUC_2"/>
    <property type="match status" value="1"/>
</dbReference>
<feature type="transmembrane region" description="Helical" evidence="4">
    <location>
        <begin position="198"/>
        <end position="218"/>
    </location>
</feature>
<dbReference type="SMART" id="SM00304">
    <property type="entry name" value="HAMP"/>
    <property type="match status" value="1"/>
</dbReference>
<feature type="domain" description="HAMP" evidence="6">
    <location>
        <begin position="219"/>
        <end position="272"/>
    </location>
</feature>
<dbReference type="InterPro" id="IPR004089">
    <property type="entry name" value="MCPsignal_dom"/>
</dbReference>
<dbReference type="RefSeq" id="WP_091714388.1">
    <property type="nucleotide sequence ID" value="NZ_FNHS01000003.1"/>
</dbReference>
<evidence type="ECO:0000256" key="3">
    <source>
        <dbReference type="PROSITE-ProRule" id="PRU00284"/>
    </source>
</evidence>
<evidence type="ECO:0000259" key="6">
    <source>
        <dbReference type="PROSITE" id="PS50885"/>
    </source>
</evidence>
<feature type="transmembrane region" description="Helical" evidence="4">
    <location>
        <begin position="20"/>
        <end position="40"/>
    </location>
</feature>
<dbReference type="SUPFAM" id="SSF58104">
    <property type="entry name" value="Methyl-accepting chemotaxis protein (MCP) signaling domain"/>
    <property type="match status" value="1"/>
</dbReference>
<dbReference type="Pfam" id="PF00672">
    <property type="entry name" value="HAMP"/>
    <property type="match status" value="1"/>
</dbReference>
<comment type="similarity">
    <text evidence="2">Belongs to the methyl-accepting chemotaxis (MCP) protein family.</text>
</comment>
<dbReference type="Pfam" id="PF00015">
    <property type="entry name" value="MCPsignal"/>
    <property type="match status" value="1"/>
</dbReference>
<dbReference type="GO" id="GO:0016020">
    <property type="term" value="C:membrane"/>
    <property type="evidence" value="ECO:0007669"/>
    <property type="project" value="InterPro"/>
</dbReference>
<proteinExistence type="inferred from homology"/>
<dbReference type="Pfam" id="PF12729">
    <property type="entry name" value="4HB_MCP_1"/>
    <property type="match status" value="1"/>
</dbReference>
<evidence type="ECO:0000256" key="2">
    <source>
        <dbReference type="ARBA" id="ARBA00029447"/>
    </source>
</evidence>
<organism evidence="7 8">
    <name type="scientific">Methylobacterium phyllostachyos</name>
    <dbReference type="NCBI Taxonomy" id="582672"/>
    <lineage>
        <taxon>Bacteria</taxon>
        <taxon>Pseudomonadati</taxon>
        <taxon>Pseudomonadota</taxon>
        <taxon>Alphaproteobacteria</taxon>
        <taxon>Hyphomicrobiales</taxon>
        <taxon>Methylobacteriaceae</taxon>
        <taxon>Methylobacterium</taxon>
    </lineage>
</organism>
<evidence type="ECO:0000256" key="4">
    <source>
        <dbReference type="SAM" id="Phobius"/>
    </source>
</evidence>
<reference evidence="8" key="1">
    <citation type="submission" date="2016-10" db="EMBL/GenBank/DDBJ databases">
        <authorList>
            <person name="Varghese N."/>
            <person name="Submissions S."/>
        </authorList>
    </citation>
    <scope>NUCLEOTIDE SEQUENCE [LARGE SCALE GENOMIC DNA]</scope>
    <source>
        <strain evidence="8">BL47</strain>
    </source>
</reference>
<dbReference type="AlphaFoldDB" id="A0A1G9VW89"/>
<dbReference type="InterPro" id="IPR003660">
    <property type="entry name" value="HAMP_dom"/>
</dbReference>
<dbReference type="Gene3D" id="1.10.287.950">
    <property type="entry name" value="Methyl-accepting chemotaxis protein"/>
    <property type="match status" value="1"/>
</dbReference>
<keyword evidence="8" id="KW-1185">Reference proteome</keyword>
<keyword evidence="1 3" id="KW-0807">Transducer</keyword>
<dbReference type="EMBL" id="FNHS01000003">
    <property type="protein sequence ID" value="SDM76201.1"/>
    <property type="molecule type" value="Genomic_DNA"/>
</dbReference>
<dbReference type="PANTHER" id="PTHR32089:SF112">
    <property type="entry name" value="LYSOZYME-LIKE PROTEIN-RELATED"/>
    <property type="match status" value="1"/>
</dbReference>
<dbReference type="STRING" id="582672.SAMN05216360_103311"/>
<evidence type="ECO:0000259" key="5">
    <source>
        <dbReference type="PROSITE" id="PS50111"/>
    </source>
</evidence>